<comment type="caution">
    <text evidence="6">The sequence shown here is derived from an EMBL/GenBank/DDBJ whole genome shotgun (WGS) entry which is preliminary data.</text>
</comment>
<feature type="region of interest" description="Disordered" evidence="3">
    <location>
        <begin position="338"/>
        <end position="366"/>
    </location>
</feature>
<dbReference type="InterPro" id="IPR033443">
    <property type="entry name" value="PROP1-like_PPR_dom"/>
</dbReference>
<evidence type="ECO:0000256" key="1">
    <source>
        <dbReference type="ARBA" id="ARBA00022737"/>
    </source>
</evidence>
<feature type="repeat" description="PPR" evidence="2">
    <location>
        <begin position="496"/>
        <end position="530"/>
    </location>
</feature>
<dbReference type="InterPro" id="IPR002885">
    <property type="entry name" value="PPR_rpt"/>
</dbReference>
<proteinExistence type="predicted"/>
<dbReference type="Gene3D" id="1.25.40.10">
    <property type="entry name" value="Tetratricopeptide repeat domain"/>
    <property type="match status" value="3"/>
</dbReference>
<feature type="compositionally biased region" description="Basic and acidic residues" evidence="3">
    <location>
        <begin position="354"/>
        <end position="365"/>
    </location>
</feature>
<keyword evidence="4" id="KW-0472">Membrane</keyword>
<evidence type="ECO:0000256" key="3">
    <source>
        <dbReference type="SAM" id="MobiDB-lite"/>
    </source>
</evidence>
<keyword evidence="4" id="KW-1133">Transmembrane helix</keyword>
<dbReference type="PANTHER" id="PTHR47935">
    <property type="entry name" value="PENTATRICOPEPTIDE REPEAT-CONTAINING PROTEIN MRL1, CHLOROPLASTIC"/>
    <property type="match status" value="1"/>
</dbReference>
<feature type="repeat" description="PPR" evidence="2">
    <location>
        <begin position="778"/>
        <end position="812"/>
    </location>
</feature>
<dbReference type="InterPro" id="IPR053303">
    <property type="entry name" value="Chloroplast_PPR"/>
</dbReference>
<protein>
    <submittedName>
        <fullName evidence="6">Putative Pentatricopeptide repeat-containing protein</fullName>
    </submittedName>
</protein>
<dbReference type="FunFam" id="1.25.40.10:FF:000542">
    <property type="entry name" value="Pentatricopeptide repeat-containing protein MRL1, chloroplastic isoform X1"/>
    <property type="match status" value="1"/>
</dbReference>
<evidence type="ECO:0000313" key="6">
    <source>
        <dbReference type="EMBL" id="KMZ57787.1"/>
    </source>
</evidence>
<dbReference type="Pfam" id="PF13041">
    <property type="entry name" value="PPR_2"/>
    <property type="match status" value="1"/>
</dbReference>
<reference evidence="7" key="1">
    <citation type="journal article" date="2016" name="Nature">
        <title>The genome of the seagrass Zostera marina reveals angiosperm adaptation to the sea.</title>
        <authorList>
            <person name="Olsen J.L."/>
            <person name="Rouze P."/>
            <person name="Verhelst B."/>
            <person name="Lin Y.-C."/>
            <person name="Bayer T."/>
            <person name="Collen J."/>
            <person name="Dattolo E."/>
            <person name="De Paoli E."/>
            <person name="Dittami S."/>
            <person name="Maumus F."/>
            <person name="Michel G."/>
            <person name="Kersting A."/>
            <person name="Lauritano C."/>
            <person name="Lohaus R."/>
            <person name="Toepel M."/>
            <person name="Tonon T."/>
            <person name="Vanneste K."/>
            <person name="Amirebrahimi M."/>
            <person name="Brakel J."/>
            <person name="Bostroem C."/>
            <person name="Chovatia M."/>
            <person name="Grimwood J."/>
            <person name="Jenkins J.W."/>
            <person name="Jueterbock A."/>
            <person name="Mraz A."/>
            <person name="Stam W.T."/>
            <person name="Tice H."/>
            <person name="Bornberg-Bauer E."/>
            <person name="Green P.J."/>
            <person name="Pearson G.A."/>
            <person name="Procaccini G."/>
            <person name="Duarte C.M."/>
            <person name="Schmutz J."/>
            <person name="Reusch T.B.H."/>
            <person name="Van de Peer Y."/>
        </authorList>
    </citation>
    <scope>NUCLEOTIDE SEQUENCE [LARGE SCALE GENOMIC DNA]</scope>
    <source>
        <strain evidence="7">cv. Finnish</strain>
    </source>
</reference>
<dbReference type="PROSITE" id="PS51375">
    <property type="entry name" value="PPR"/>
    <property type="match status" value="7"/>
</dbReference>
<dbReference type="GO" id="GO:0048255">
    <property type="term" value="P:mRNA stabilization"/>
    <property type="evidence" value="ECO:0000318"/>
    <property type="project" value="GO_Central"/>
</dbReference>
<feature type="repeat" description="PPR" evidence="2">
    <location>
        <begin position="461"/>
        <end position="495"/>
    </location>
</feature>
<evidence type="ECO:0000313" key="7">
    <source>
        <dbReference type="Proteomes" id="UP000036987"/>
    </source>
</evidence>
<keyword evidence="7" id="KW-1185">Reference proteome</keyword>
<dbReference type="InterPro" id="IPR011990">
    <property type="entry name" value="TPR-like_helical_dom_sf"/>
</dbReference>
<feature type="domain" description="PROP1-like PPR" evidence="5">
    <location>
        <begin position="463"/>
        <end position="631"/>
    </location>
</feature>
<accession>A0A0K9NNY2</accession>
<dbReference type="EMBL" id="LFYR01002015">
    <property type="protein sequence ID" value="KMZ57787.1"/>
    <property type="molecule type" value="Genomic_DNA"/>
</dbReference>
<gene>
    <name evidence="6" type="ORF">ZOSMA_81G00030</name>
</gene>
<feature type="repeat" description="PPR" evidence="2">
    <location>
        <begin position="531"/>
        <end position="565"/>
    </location>
</feature>
<keyword evidence="4" id="KW-0812">Transmembrane</keyword>
<organism evidence="6 7">
    <name type="scientific">Zostera marina</name>
    <name type="common">Eelgrass</name>
    <dbReference type="NCBI Taxonomy" id="29655"/>
    <lineage>
        <taxon>Eukaryota</taxon>
        <taxon>Viridiplantae</taxon>
        <taxon>Streptophyta</taxon>
        <taxon>Embryophyta</taxon>
        <taxon>Tracheophyta</taxon>
        <taxon>Spermatophyta</taxon>
        <taxon>Magnoliopsida</taxon>
        <taxon>Liliopsida</taxon>
        <taxon>Zosteraceae</taxon>
        <taxon>Zostera</taxon>
    </lineage>
</organism>
<dbReference type="Pfam" id="PF17177">
    <property type="entry name" value="PPR_long"/>
    <property type="match status" value="1"/>
</dbReference>
<evidence type="ECO:0000256" key="4">
    <source>
        <dbReference type="SAM" id="Phobius"/>
    </source>
</evidence>
<dbReference type="PANTHER" id="PTHR47935:SF1">
    <property type="entry name" value="PENTATRICOPEPTIDE REPEAT-CONTAINING PROTEIN MRL1, CHLOROPLASTIC"/>
    <property type="match status" value="1"/>
</dbReference>
<feature type="repeat" description="PPR" evidence="2">
    <location>
        <begin position="566"/>
        <end position="596"/>
    </location>
</feature>
<dbReference type="Proteomes" id="UP000036987">
    <property type="component" value="Unassembled WGS sequence"/>
</dbReference>
<evidence type="ECO:0000256" key="2">
    <source>
        <dbReference type="PROSITE-ProRule" id="PRU00708"/>
    </source>
</evidence>
<dbReference type="Pfam" id="PF01535">
    <property type="entry name" value="PPR"/>
    <property type="match status" value="2"/>
</dbReference>
<feature type="region of interest" description="Disordered" evidence="3">
    <location>
        <begin position="107"/>
        <end position="134"/>
    </location>
</feature>
<feature type="repeat" description="PPR" evidence="2">
    <location>
        <begin position="743"/>
        <end position="777"/>
    </location>
</feature>
<name>A0A0K9NNY2_ZOSMR</name>
<keyword evidence="1" id="KW-0677">Repeat</keyword>
<dbReference type="STRING" id="29655.A0A0K9NNY2"/>
<feature type="repeat" description="PPR" evidence="2">
    <location>
        <begin position="638"/>
        <end position="672"/>
    </location>
</feature>
<feature type="compositionally biased region" description="Polar residues" evidence="3">
    <location>
        <begin position="341"/>
        <end position="353"/>
    </location>
</feature>
<sequence>MEWSVIYTKPQPLLHSFPTSHLLLPVSNFPQKDCLFLGSHAPRLHSVRFRRSEHRCRRSSNSLRTVTTRCVLGDGLVGVDVILVSSALLTVCIGIAMVYVERQRRRDQTDEFSVPETHDGLENGNLKGNNRQTSSIDSCNVTSLNEGNEGVLPSEEQLFFNSNQGIRNLEFGGDVLMYDGVLMSSLAQETSLDIFSPCKDKQMRTNEQSDLCFEDEKVTNAHVIENDSVRGSDKQEEISEFSLDSDTVAYSSLNILNDMLTQVVNDNQLVDRISVECEFPVSKSNDCNETPAFDFRILNQMPQKFSLQNSCCNGLGADLEKGEGKQIKNLKSLKRNGRKTLINQTRSTTTENSRNPKEKGTHVDGDISLMNQNKSRKTKRHPEPYRRSVKEATDLSSCLISYNYLIRGARLKDCIELLENMDTKGILDMDKIYHSRFLQTCKSQKSVEEAFRFTKLIKNPTLSTFNMLLSVCASSGDYEGALQVLLFVKEAGLRPDSQLYTTLISTCGKSGKVEAMFEVFHEMINAGVEATVHTYGALIDGCARARQVAKAFGVYGIMRSKNVNPDRVIFNTLITACGQSGAVDRAFDVLGEMMAEPRPINPDHITIGALMKTCIQNNQADRAYEVFKMLERYKIKGNLNVYTIAVHSCSLTGNLEFALNIYRDMENNGIEPDEMFLSTLVDVAGHSRNIEVGFEILSEARSKGMQLGNMSYSSLMGACSNSKNWKKALELYEEFKILKLSLSVSILNALVTSLCDGDQLVKAVEILNEIKEVGIQPNTVTYSILLVACERKNEIELGFELFSQLINDRVLPNLVMCQCLTDMCLQRFEKVYSVGDPFFSNLSKPQIDNKWTKWAILAYRHTISSGIIPSIEAFSHVLGCLKFPNDNSLRKSFFENMGLVLDNKRHSNAYSLLDGFGEYDPRSFAMFEEASSLGVVPCISFKDMPIVVDTRNLQIHTAQVISIVFGSG</sequence>
<feature type="transmembrane region" description="Helical" evidence="4">
    <location>
        <begin position="81"/>
        <end position="100"/>
    </location>
</feature>
<evidence type="ECO:0000259" key="5">
    <source>
        <dbReference type="Pfam" id="PF17177"/>
    </source>
</evidence>
<dbReference type="OrthoDB" id="185373at2759"/>
<dbReference type="AlphaFoldDB" id="A0A0K9NNY2"/>
<dbReference type="NCBIfam" id="TIGR00756">
    <property type="entry name" value="PPR"/>
    <property type="match status" value="7"/>
</dbReference>